<gene>
    <name evidence="1" type="ORF">G6N74_30120</name>
</gene>
<sequence>MIKTTFDNDQSELPAGWTIKLGASPVVGTAIHSGTDVGSACRSLMSLTDPDRRREEDPFTERFIADFPTQIIVHRSRFQVDLNRAREAAVYL</sequence>
<dbReference type="AlphaFoldDB" id="A0A7C9VH28"/>
<protein>
    <submittedName>
        <fullName evidence="1">N-formylglutamate amidohydrolase</fullName>
    </submittedName>
</protein>
<dbReference type="EMBL" id="JAAKZG010000036">
    <property type="protein sequence ID" value="NGN45309.1"/>
    <property type="molecule type" value="Genomic_DNA"/>
</dbReference>
<dbReference type="SUPFAM" id="SSF53187">
    <property type="entry name" value="Zn-dependent exopeptidases"/>
    <property type="match status" value="1"/>
</dbReference>
<evidence type="ECO:0000313" key="1">
    <source>
        <dbReference type="EMBL" id="NGN45309.1"/>
    </source>
</evidence>
<dbReference type="GO" id="GO:0016787">
    <property type="term" value="F:hydrolase activity"/>
    <property type="evidence" value="ECO:0007669"/>
    <property type="project" value="UniProtKB-KW"/>
</dbReference>
<organism evidence="1 2">
    <name type="scientific">Mesorhizobium zhangyense</name>
    <dbReference type="NCBI Taxonomy" id="1776730"/>
    <lineage>
        <taxon>Bacteria</taxon>
        <taxon>Pseudomonadati</taxon>
        <taxon>Pseudomonadota</taxon>
        <taxon>Alphaproteobacteria</taxon>
        <taxon>Hyphomicrobiales</taxon>
        <taxon>Phyllobacteriaceae</taxon>
        <taxon>Mesorhizobium</taxon>
    </lineage>
</organism>
<name>A0A7C9VH28_9HYPH</name>
<dbReference type="Proteomes" id="UP000481252">
    <property type="component" value="Unassembled WGS sequence"/>
</dbReference>
<feature type="non-terminal residue" evidence="1">
    <location>
        <position position="92"/>
    </location>
</feature>
<dbReference type="InterPro" id="IPR007709">
    <property type="entry name" value="N-FG_amidohydro"/>
</dbReference>
<dbReference type="Gene3D" id="3.40.630.40">
    <property type="entry name" value="Zn-dependent exopeptidases"/>
    <property type="match status" value="1"/>
</dbReference>
<comment type="caution">
    <text evidence="1">The sequence shown here is derived from an EMBL/GenBank/DDBJ whole genome shotgun (WGS) entry which is preliminary data.</text>
</comment>
<proteinExistence type="predicted"/>
<dbReference type="Pfam" id="PF05013">
    <property type="entry name" value="FGase"/>
    <property type="match status" value="1"/>
</dbReference>
<keyword evidence="2" id="KW-1185">Reference proteome</keyword>
<dbReference type="RefSeq" id="WP_165121680.1">
    <property type="nucleotide sequence ID" value="NZ_JAAKZG010000036.1"/>
</dbReference>
<accession>A0A7C9VH28</accession>
<keyword evidence="1" id="KW-0378">Hydrolase</keyword>
<reference evidence="1 2" key="1">
    <citation type="submission" date="2020-02" db="EMBL/GenBank/DDBJ databases">
        <title>Genome sequence of the type strain CGMCC 1.15528 of Mesorhizobium zhangyense.</title>
        <authorList>
            <person name="Gao J."/>
            <person name="Sun J."/>
        </authorList>
    </citation>
    <scope>NUCLEOTIDE SEQUENCE [LARGE SCALE GENOMIC DNA]</scope>
    <source>
        <strain evidence="1 2">CGMCC 1.15528</strain>
    </source>
</reference>
<evidence type="ECO:0000313" key="2">
    <source>
        <dbReference type="Proteomes" id="UP000481252"/>
    </source>
</evidence>